<sequence>MLDKIAVNTGLYCRHFDQSGDLLVIQLIGAESLALPHDPVKQRAMRDPSKLEPSFDRKDWASRV</sequence>
<dbReference type="KEGG" id="arui:G6M88_14860"/>
<organism evidence="2 3">
    <name type="scientific">Agrobacterium rubi</name>
    <dbReference type="NCBI Taxonomy" id="28099"/>
    <lineage>
        <taxon>Bacteria</taxon>
        <taxon>Pseudomonadati</taxon>
        <taxon>Pseudomonadota</taxon>
        <taxon>Alphaproteobacteria</taxon>
        <taxon>Hyphomicrobiales</taxon>
        <taxon>Rhizobiaceae</taxon>
        <taxon>Rhizobium/Agrobacterium group</taxon>
        <taxon>Agrobacterium</taxon>
    </lineage>
</organism>
<name>A0AAE7USF1_9HYPH</name>
<dbReference type="AlphaFoldDB" id="A0AAE7USF1"/>
<gene>
    <name evidence="2" type="ORF">G6M88_14860</name>
</gene>
<evidence type="ECO:0000313" key="2">
    <source>
        <dbReference type="EMBL" id="QTG01765.1"/>
    </source>
</evidence>
<protein>
    <submittedName>
        <fullName evidence="2">Uncharacterized protein</fullName>
    </submittedName>
</protein>
<proteinExistence type="predicted"/>
<reference evidence="2" key="1">
    <citation type="submission" date="2020-02" db="EMBL/GenBank/DDBJ databases">
        <title>Unexpected conservation and global transmission of agrobacterial virulence plasmids.</title>
        <authorList>
            <person name="Weisberg A.J."/>
            <person name="Davis E.W. II"/>
            <person name="Tabima J.R."/>
            <person name="Belcher M.S."/>
            <person name="Miller M."/>
            <person name="Kuo C.-H."/>
            <person name="Loper J.E."/>
            <person name="Grunwald N.J."/>
            <person name="Putnam M.L."/>
            <person name="Chang J.H."/>
        </authorList>
    </citation>
    <scope>NUCLEOTIDE SEQUENCE</scope>
    <source>
        <strain evidence="2">W2/73</strain>
    </source>
</reference>
<feature type="region of interest" description="Disordered" evidence="1">
    <location>
        <begin position="39"/>
        <end position="64"/>
    </location>
</feature>
<dbReference type="Proteomes" id="UP000663912">
    <property type="component" value="Chromosome 2"/>
</dbReference>
<evidence type="ECO:0000256" key="1">
    <source>
        <dbReference type="SAM" id="MobiDB-lite"/>
    </source>
</evidence>
<evidence type="ECO:0000313" key="3">
    <source>
        <dbReference type="Proteomes" id="UP000663912"/>
    </source>
</evidence>
<dbReference type="EMBL" id="CP049207">
    <property type="protein sequence ID" value="QTG01765.1"/>
    <property type="molecule type" value="Genomic_DNA"/>
</dbReference>
<accession>A0AAE7USF1</accession>